<evidence type="ECO:0000313" key="1">
    <source>
        <dbReference type="EnsemblMetazoa" id="ACOM032457-PA.1"/>
    </source>
</evidence>
<name>A0A8W7PIN6_ANOCL</name>
<accession>A0A8W7PIN6</accession>
<protein>
    <submittedName>
        <fullName evidence="1">Uncharacterized protein</fullName>
    </submittedName>
</protein>
<reference evidence="1" key="1">
    <citation type="submission" date="2022-08" db="UniProtKB">
        <authorList>
            <consortium name="EnsemblMetazoa"/>
        </authorList>
    </citation>
    <scope>IDENTIFICATION</scope>
</reference>
<dbReference type="AlphaFoldDB" id="A0A8W7PIN6"/>
<dbReference type="EnsemblMetazoa" id="ACOM032457-RA">
    <property type="protein sequence ID" value="ACOM032457-PA.1"/>
    <property type="gene ID" value="ACOM032457"/>
</dbReference>
<proteinExistence type="predicted"/>
<dbReference type="Proteomes" id="UP000075882">
    <property type="component" value="Unassembled WGS sequence"/>
</dbReference>
<sequence length="214" mass="23305">MNNTGWGQLLEYGRPLLELLPPQDAFLLHAAPLFLLLPDLVVELVGAQLLLDLCLEETLRPPNAHLVHVDLGEAGELTKPRVGHELTGACFAPEVGLRGAQLFHHDLQLGQIEIAIVADVIPVAWNELSPTGLGEGQISPEPSITAWGDWFAMKDLLGNLNRCLALTLSVAKYPQLNRFAVGTVHLAPQYAAIGVGDQITSTNRPRYRVFAVEM</sequence>
<organism evidence="1">
    <name type="scientific">Anopheles coluzzii</name>
    <name type="common">African malaria mosquito</name>
    <dbReference type="NCBI Taxonomy" id="1518534"/>
    <lineage>
        <taxon>Eukaryota</taxon>
        <taxon>Metazoa</taxon>
        <taxon>Ecdysozoa</taxon>
        <taxon>Arthropoda</taxon>
        <taxon>Hexapoda</taxon>
        <taxon>Insecta</taxon>
        <taxon>Pterygota</taxon>
        <taxon>Neoptera</taxon>
        <taxon>Endopterygota</taxon>
        <taxon>Diptera</taxon>
        <taxon>Nematocera</taxon>
        <taxon>Culicoidea</taxon>
        <taxon>Culicidae</taxon>
        <taxon>Anophelinae</taxon>
        <taxon>Anopheles</taxon>
    </lineage>
</organism>